<dbReference type="Proteomes" id="UP001162483">
    <property type="component" value="Unassembled WGS sequence"/>
</dbReference>
<reference evidence="2" key="1">
    <citation type="submission" date="2023-05" db="EMBL/GenBank/DDBJ databases">
        <authorList>
            <person name="Stuckert A."/>
        </authorList>
    </citation>
    <scope>NUCLEOTIDE SEQUENCE</scope>
</reference>
<name>A0ABN9EFI2_9NEOB</name>
<comment type="caution">
    <text evidence="2">The sequence shown here is derived from an EMBL/GenBank/DDBJ whole genome shotgun (WGS) entry which is preliminary data.</text>
</comment>
<gene>
    <name evidence="2" type="ORF">SPARVUS_LOCUS9661916</name>
</gene>
<accession>A0ABN9EFI2</accession>
<keyword evidence="1" id="KW-0812">Transmembrane</keyword>
<organism evidence="2 3">
    <name type="scientific">Staurois parvus</name>
    <dbReference type="NCBI Taxonomy" id="386267"/>
    <lineage>
        <taxon>Eukaryota</taxon>
        <taxon>Metazoa</taxon>
        <taxon>Chordata</taxon>
        <taxon>Craniata</taxon>
        <taxon>Vertebrata</taxon>
        <taxon>Euteleostomi</taxon>
        <taxon>Amphibia</taxon>
        <taxon>Batrachia</taxon>
        <taxon>Anura</taxon>
        <taxon>Neobatrachia</taxon>
        <taxon>Ranoidea</taxon>
        <taxon>Ranidae</taxon>
        <taxon>Staurois</taxon>
    </lineage>
</organism>
<proteinExistence type="predicted"/>
<protein>
    <recommendedName>
        <fullName evidence="4">NADH dehydrogenase subunit 6</fullName>
    </recommendedName>
</protein>
<evidence type="ECO:0000313" key="3">
    <source>
        <dbReference type="Proteomes" id="UP001162483"/>
    </source>
</evidence>
<keyword evidence="1" id="KW-1133">Transmembrane helix</keyword>
<evidence type="ECO:0008006" key="4">
    <source>
        <dbReference type="Google" id="ProtNLM"/>
    </source>
</evidence>
<keyword evidence="3" id="KW-1185">Reference proteome</keyword>
<evidence type="ECO:0000313" key="2">
    <source>
        <dbReference type="EMBL" id="CAI9582486.1"/>
    </source>
</evidence>
<sequence length="90" mass="9844">MPCGCILLFYCVSCLGANYYGMYVFMYWLGGGCLLMCFLLLDLVCPALCPYAGRGVVPLNVYILSLFPWFPSSLVVSSSLVWSAAVFGIC</sequence>
<feature type="transmembrane region" description="Helical" evidence="1">
    <location>
        <begin position="61"/>
        <end position="89"/>
    </location>
</feature>
<feature type="non-terminal residue" evidence="2">
    <location>
        <position position="90"/>
    </location>
</feature>
<keyword evidence="1" id="KW-0472">Membrane</keyword>
<dbReference type="EMBL" id="CATNWA010015366">
    <property type="protein sequence ID" value="CAI9582486.1"/>
    <property type="molecule type" value="Genomic_DNA"/>
</dbReference>
<evidence type="ECO:0000256" key="1">
    <source>
        <dbReference type="SAM" id="Phobius"/>
    </source>
</evidence>